<evidence type="ECO:0000256" key="1">
    <source>
        <dbReference type="SAM" id="SignalP"/>
    </source>
</evidence>
<comment type="caution">
    <text evidence="2">The sequence shown here is derived from an EMBL/GenBank/DDBJ whole genome shotgun (WGS) entry which is preliminary data.</text>
</comment>
<evidence type="ECO:0008006" key="4">
    <source>
        <dbReference type="Google" id="ProtNLM"/>
    </source>
</evidence>
<evidence type="ECO:0000313" key="3">
    <source>
        <dbReference type="Proteomes" id="UP000250642"/>
    </source>
</evidence>
<proteinExistence type="predicted"/>
<name>A0A329QUD5_9BACL</name>
<feature type="chain" id="PRO_5038720337" description="Lipoprotein" evidence="1">
    <location>
        <begin position="19"/>
        <end position="224"/>
    </location>
</feature>
<organism evidence="2 3">
    <name type="scientific">Paenibacillus taichungensis</name>
    <dbReference type="NCBI Taxonomy" id="484184"/>
    <lineage>
        <taxon>Bacteria</taxon>
        <taxon>Bacillati</taxon>
        <taxon>Bacillota</taxon>
        <taxon>Bacilli</taxon>
        <taxon>Bacillales</taxon>
        <taxon>Paenibacillaceae</taxon>
        <taxon>Paenibacillus</taxon>
    </lineage>
</organism>
<accession>A0A329QUD5</accession>
<dbReference type="Proteomes" id="UP000250642">
    <property type="component" value="Unassembled WGS sequence"/>
</dbReference>
<dbReference type="EMBL" id="QEVW01000008">
    <property type="protein sequence ID" value="RAW15199.1"/>
    <property type="molecule type" value="Genomic_DNA"/>
</dbReference>
<keyword evidence="1" id="KW-0732">Signal</keyword>
<dbReference type="AlphaFoldDB" id="A0A329QUD5"/>
<dbReference type="RefSeq" id="WP_113053668.1">
    <property type="nucleotide sequence ID" value="NZ_CP175536.1"/>
</dbReference>
<gene>
    <name evidence="2" type="ORF">DC345_14315</name>
</gene>
<evidence type="ECO:0000313" key="2">
    <source>
        <dbReference type="EMBL" id="RAW15199.1"/>
    </source>
</evidence>
<dbReference type="PROSITE" id="PS51257">
    <property type="entry name" value="PROKAR_LIPOPROTEIN"/>
    <property type="match status" value="1"/>
</dbReference>
<reference evidence="2 3" key="1">
    <citation type="submission" date="2018-04" db="EMBL/GenBank/DDBJ databases">
        <title>Paenibacillus taichungensis Genome sequencing and assembly.</title>
        <authorList>
            <person name="Xu J."/>
            <person name="Rensing C."/>
            <person name="Mazhar H.S."/>
        </authorList>
    </citation>
    <scope>NUCLEOTIDE SEQUENCE [LARGE SCALE GENOMIC DNA]</scope>
    <source>
        <strain evidence="2 3">NC1</strain>
    </source>
</reference>
<protein>
    <recommendedName>
        <fullName evidence="4">Lipoprotein</fullName>
    </recommendedName>
</protein>
<sequence length="224" mass="25068">MKRAYLLIIIVLTLSACEQTNTSTNEDNNAVVVGDTNAEDSKNTEIALSTKGDLSKVPSEFLAQNESDLTAGDSETAYKMCAEALSGYYKAIWNGSEIDLDTYIDNENLKQYTQKKVSSQYDLFLKNKFTYNQVTSVDIGARQVEYVGGDNSFFYLKLDARVHKDIGDFAEPTEFLVQNSSGKLVIVDWYTSSKDSYDSSVRGDTQTIDNPDIWNNTEWVSTIN</sequence>
<feature type="signal peptide" evidence="1">
    <location>
        <begin position="1"/>
        <end position="18"/>
    </location>
</feature>